<evidence type="ECO:0000256" key="7">
    <source>
        <dbReference type="ARBA" id="ARBA00022490"/>
    </source>
</evidence>
<keyword evidence="12" id="KW-0505">Motor protein</keyword>
<dbReference type="InterPro" id="IPR022780">
    <property type="entry name" value="Dynein_light_int_chain"/>
</dbReference>
<keyword evidence="9" id="KW-0970">Cilium biogenesis/degradation</keyword>
<accession>A0A9B0GM97</accession>
<name>A0A9B0GM97_ODORO</name>
<proteinExistence type="inferred from homology"/>
<keyword evidence="10" id="KW-0243">Dynein</keyword>
<keyword evidence="15" id="KW-1185">Reference proteome</keyword>
<evidence type="ECO:0000256" key="13">
    <source>
        <dbReference type="ARBA" id="ARBA00023212"/>
    </source>
</evidence>
<evidence type="ECO:0000256" key="8">
    <source>
        <dbReference type="ARBA" id="ARBA00022701"/>
    </source>
</evidence>
<dbReference type="GO" id="GO:0005930">
    <property type="term" value="C:axoneme"/>
    <property type="evidence" value="ECO:0007669"/>
    <property type="project" value="UniProtKB-SubCell"/>
</dbReference>
<evidence type="ECO:0000256" key="1">
    <source>
        <dbReference type="ARBA" id="ARBA00004120"/>
    </source>
</evidence>
<comment type="similarity">
    <text evidence="4">Belongs to the dynein light intermediate chain family.</text>
</comment>
<protein>
    <recommendedName>
        <fullName evidence="5">Cytoplasmic dynein 2 light intermediate chain 1</fullName>
    </recommendedName>
</protein>
<evidence type="ECO:0000256" key="14">
    <source>
        <dbReference type="ARBA" id="ARBA00023273"/>
    </source>
</evidence>
<evidence type="ECO:0000256" key="3">
    <source>
        <dbReference type="ARBA" id="ARBA00004430"/>
    </source>
</evidence>
<organism evidence="15 16">
    <name type="scientific">Odobenus rosmarus divergens</name>
    <name type="common">Pacific walrus</name>
    <dbReference type="NCBI Taxonomy" id="9708"/>
    <lineage>
        <taxon>Eukaryota</taxon>
        <taxon>Metazoa</taxon>
        <taxon>Chordata</taxon>
        <taxon>Craniata</taxon>
        <taxon>Vertebrata</taxon>
        <taxon>Euteleostomi</taxon>
        <taxon>Mammalia</taxon>
        <taxon>Eutheria</taxon>
        <taxon>Laurasiatheria</taxon>
        <taxon>Carnivora</taxon>
        <taxon>Caniformia</taxon>
        <taxon>Pinnipedia</taxon>
        <taxon>Odobenidae</taxon>
        <taxon>Odobenus</taxon>
    </lineage>
</organism>
<dbReference type="InterPro" id="IPR027417">
    <property type="entry name" value="P-loop_NTPase"/>
</dbReference>
<dbReference type="GO" id="GO:0035735">
    <property type="term" value="P:intraciliary transport involved in cilium assembly"/>
    <property type="evidence" value="ECO:0007669"/>
    <property type="project" value="InterPro"/>
</dbReference>
<dbReference type="Pfam" id="PF05783">
    <property type="entry name" value="DLIC"/>
    <property type="match status" value="1"/>
</dbReference>
<comment type="subcellular location">
    <subcellularLocation>
        <location evidence="3">Cytoplasm</location>
        <location evidence="3">Cytoskeleton</location>
        <location evidence="3">Cilium axoneme</location>
    </subcellularLocation>
    <subcellularLocation>
        <location evidence="1">Cytoplasm</location>
        <location evidence="1">Cytoskeleton</location>
        <location evidence="1">Cilium basal body</location>
    </subcellularLocation>
    <subcellularLocation>
        <location evidence="2">Cytoplasm</location>
        <location evidence="2">Cytoskeleton</location>
        <location evidence="2">Microtubule organizing center</location>
        <location evidence="2">Centrosome</location>
    </subcellularLocation>
</comment>
<dbReference type="Proteomes" id="UP000245340">
    <property type="component" value="Unplaced"/>
</dbReference>
<dbReference type="GO" id="GO:0005813">
    <property type="term" value="C:centrosome"/>
    <property type="evidence" value="ECO:0007669"/>
    <property type="project" value="UniProtKB-SubCell"/>
</dbReference>
<dbReference type="SUPFAM" id="SSF52540">
    <property type="entry name" value="P-loop containing nucleoside triphosphate hydrolases"/>
    <property type="match status" value="1"/>
</dbReference>
<evidence type="ECO:0000256" key="6">
    <source>
        <dbReference type="ARBA" id="ARBA00022473"/>
    </source>
</evidence>
<dbReference type="GO" id="GO:0036064">
    <property type="term" value="C:ciliary basal body"/>
    <property type="evidence" value="ECO:0007669"/>
    <property type="project" value="TreeGrafter"/>
</dbReference>
<dbReference type="RefSeq" id="XP_004401672.1">
    <property type="nucleotide sequence ID" value="XM_004401615.1"/>
</dbReference>
<keyword evidence="8" id="KW-0493">Microtubule</keyword>
<sequence>MMPSETLWEITKAEVEERGSSGSEGDGLEIGEKSVFFIGSKNRGKTTIILRCLDRDEPPKPTLALEYTYGRRTKGHNIPKDIAHFWELGGGTSLLDLISIPITSDTLWTSSIVLVLDLSKPNDLWPTMEILLQATRSHVDKMIMKLGKTNSKGESEMRQKIWSNMQKDHPGDRRLLEPYILLAGSRLVKPLNVGGTARIRLQHPCLVEDPLSPPVPLTELLAPQLWHGRLGWSTKCWGA</sequence>
<dbReference type="GO" id="GO:0045504">
    <property type="term" value="F:dynein heavy chain binding"/>
    <property type="evidence" value="ECO:0007669"/>
    <property type="project" value="TreeGrafter"/>
</dbReference>
<evidence type="ECO:0000256" key="4">
    <source>
        <dbReference type="ARBA" id="ARBA00006831"/>
    </source>
</evidence>
<evidence type="ECO:0000256" key="5">
    <source>
        <dbReference type="ARBA" id="ARBA00018863"/>
    </source>
</evidence>
<evidence type="ECO:0000256" key="9">
    <source>
        <dbReference type="ARBA" id="ARBA00022794"/>
    </source>
</evidence>
<evidence type="ECO:0000256" key="12">
    <source>
        <dbReference type="ARBA" id="ARBA00023175"/>
    </source>
</evidence>
<dbReference type="GO" id="GO:0035721">
    <property type="term" value="P:intraciliary retrograde transport"/>
    <property type="evidence" value="ECO:0007669"/>
    <property type="project" value="InterPro"/>
</dbReference>
<keyword evidence="13" id="KW-0206">Cytoskeleton</keyword>
<dbReference type="AlphaFoldDB" id="A0A9B0GM97"/>
<keyword evidence="7" id="KW-0963">Cytoplasm</keyword>
<evidence type="ECO:0000313" key="16">
    <source>
        <dbReference type="RefSeq" id="XP_004401672.1"/>
    </source>
</evidence>
<keyword evidence="14" id="KW-0966">Cell projection</keyword>
<evidence type="ECO:0000256" key="10">
    <source>
        <dbReference type="ARBA" id="ARBA00023017"/>
    </source>
</evidence>
<evidence type="ECO:0000256" key="2">
    <source>
        <dbReference type="ARBA" id="ARBA00004300"/>
    </source>
</evidence>
<gene>
    <name evidence="16" type="primary">LOC101373724</name>
</gene>
<dbReference type="PANTHER" id="PTHR13236:SF0">
    <property type="entry name" value="CYTOPLASMIC DYNEIN 2 LIGHT INTERMEDIATE CHAIN 1"/>
    <property type="match status" value="1"/>
</dbReference>
<evidence type="ECO:0000256" key="11">
    <source>
        <dbReference type="ARBA" id="ARBA00023069"/>
    </source>
</evidence>
<dbReference type="PANTHER" id="PTHR13236">
    <property type="entry name" value="DYNEIN 2 LIGHT INTERMEDIATE CHAIN, ISOFORM 2"/>
    <property type="match status" value="1"/>
</dbReference>
<dbReference type="GO" id="GO:0005874">
    <property type="term" value="C:microtubule"/>
    <property type="evidence" value="ECO:0007669"/>
    <property type="project" value="UniProtKB-KW"/>
</dbReference>
<dbReference type="InterPro" id="IPR040045">
    <property type="entry name" value="DYNC2LI1"/>
</dbReference>
<keyword evidence="11" id="KW-0969">Cilium</keyword>
<dbReference type="GO" id="GO:0005868">
    <property type="term" value="C:cytoplasmic dynein complex"/>
    <property type="evidence" value="ECO:0007669"/>
    <property type="project" value="InterPro"/>
</dbReference>
<evidence type="ECO:0000313" key="15">
    <source>
        <dbReference type="Proteomes" id="UP000245340"/>
    </source>
</evidence>
<keyword evidence="6" id="KW-0217">Developmental protein</keyword>
<reference evidence="16" key="1">
    <citation type="submission" date="2025-08" db="UniProtKB">
        <authorList>
            <consortium name="RefSeq"/>
        </authorList>
    </citation>
    <scope>IDENTIFICATION</scope>
</reference>